<keyword evidence="5 6" id="KW-0408">Iron</keyword>
<dbReference type="PROSITE" id="PS51007">
    <property type="entry name" value="CYTC"/>
    <property type="match status" value="1"/>
</dbReference>
<dbReference type="Gene3D" id="2.60.40.10">
    <property type="entry name" value="Immunoglobulins"/>
    <property type="match status" value="1"/>
</dbReference>
<evidence type="ECO:0000259" key="8">
    <source>
        <dbReference type="PROSITE" id="PS50093"/>
    </source>
</evidence>
<dbReference type="Pfam" id="PF18911">
    <property type="entry name" value="PKD_4"/>
    <property type="match status" value="1"/>
</dbReference>
<feature type="region of interest" description="Disordered" evidence="7">
    <location>
        <begin position="187"/>
        <end position="217"/>
    </location>
</feature>
<evidence type="ECO:0000256" key="4">
    <source>
        <dbReference type="ARBA" id="ARBA00022982"/>
    </source>
</evidence>
<feature type="region of interest" description="Disordered" evidence="7">
    <location>
        <begin position="885"/>
        <end position="919"/>
    </location>
</feature>
<comment type="caution">
    <text evidence="10">The sequence shown here is derived from an EMBL/GenBank/DDBJ whole genome shotgun (WGS) entry which is preliminary data.</text>
</comment>
<evidence type="ECO:0000256" key="3">
    <source>
        <dbReference type="ARBA" id="ARBA00022723"/>
    </source>
</evidence>
<dbReference type="InterPro" id="IPR011041">
    <property type="entry name" value="Quinoprot_gluc/sorb_DH_b-prop"/>
</dbReference>
<dbReference type="GO" id="GO:0005506">
    <property type="term" value="F:iron ion binding"/>
    <property type="evidence" value="ECO:0007669"/>
    <property type="project" value="InterPro"/>
</dbReference>
<accession>A0A927B8E9</accession>
<feature type="domain" description="Cytochrome c" evidence="9">
    <location>
        <begin position="631"/>
        <end position="729"/>
    </location>
</feature>
<evidence type="ECO:0000256" key="2">
    <source>
        <dbReference type="ARBA" id="ARBA00022617"/>
    </source>
</evidence>
<dbReference type="PRINTS" id="PR00606">
    <property type="entry name" value="CYTCHROMECID"/>
</dbReference>
<dbReference type="GO" id="GO:0009055">
    <property type="term" value="F:electron transfer activity"/>
    <property type="evidence" value="ECO:0007669"/>
    <property type="project" value="InterPro"/>
</dbReference>
<dbReference type="Gene3D" id="2.60.120.260">
    <property type="entry name" value="Galactose-binding domain-like"/>
    <property type="match status" value="1"/>
</dbReference>
<proteinExistence type="predicted"/>
<protein>
    <submittedName>
        <fullName evidence="10">PQQ-dependent sugar dehydrogenase</fullName>
    </submittedName>
</protein>
<feature type="domain" description="PKD" evidence="8">
    <location>
        <begin position="479"/>
        <end position="562"/>
    </location>
</feature>
<sequence length="968" mass="105480">MKQLTSTNRYVRPLVLSVQVVLLLGLASFVIQDQPAKPDETRFTPVVLAEDLDEPMVFEVLKDGTAFIIERKGGLKKYDPITKTVDLIATIPVNTKYTSAEGRVSEAEEGLMGLSLDPKYDQNHWMYLYYAHPTEKKHILTRWELRDNKLQNEKVMLEVPTQREVCCHTGGGMTWDRTGNLYLTVGNNTGNQQAAQTDERPGRSSWDDQGHAGNTNDLRGKILRIHPEANGTYTVPAGNLFPKGTAKTRPEIYSMGHRNPWRISIDSKTGYLYWGEVGPDATKDSEIGPRGYDELNQGRKPGNFGWPWFVGNNYAFPVYDYENKKPLETKDPKHIVNNSPNNTGLNQLPPTEPSFIYYPYAVSEEFPLVGTGSRSATGGPIYRQADFKSAKRPWPAYYEGKWLVTDFSRGWIMAITMDANGNYKSMERFLPTYHPVEPIDMKFGPDGDLYVLEYGSNWFRKSDNARLVRIEYNGGNRKPIVQASASKQGGTVPLQLNLVSDGSKDNDGDKLTYQWKVTSPGVAPRTFATANPAVTFDKAGVYTATLTVTDPQGASNSQSVKIIAGNAPPKVAVNLASNQTFFFPDQPIEYAVQVNDQEDGGLAKSDAAPGQINPAQVAMSIDYTSEGFDYAEVIQGQRSVDASTQYAVAQSIINQSDCKVCHQIDTKSVGPAFTAIATKYNGDAGAHDRLIAKIRQGGVGVWGDVAMPGHPAMSVADAGTLVQYILHINDKTLSSLPLQGKYTIKLPEGDNGRGSVLIRAAYTDRGASTGKVKVPAQTSEQLLVLRSPQMEASSAQIVHGADIKAKGMGKGENVIPYANTYIGFQKLDLTGIRQLELTAAAQRREGAAGGMIEVHIDSPTGPVVGESNVELAPEVDMAKLMAQMESGPKSTTGTAGSSATGGAGASNSKPGAAPAQRNPFARPPVFMTLKATEGVHDVYFVFKNADAKSIQPLMSLSTIKFMDKAKEN</sequence>
<dbReference type="PROSITE" id="PS50093">
    <property type="entry name" value="PKD"/>
    <property type="match status" value="1"/>
</dbReference>
<dbReference type="InterPro" id="IPR002324">
    <property type="entry name" value="Cyt_c_ID"/>
</dbReference>
<evidence type="ECO:0000256" key="1">
    <source>
        <dbReference type="ARBA" id="ARBA00022448"/>
    </source>
</evidence>
<dbReference type="CDD" id="cd04084">
    <property type="entry name" value="CBM6_xylanase-like"/>
    <property type="match status" value="1"/>
</dbReference>
<dbReference type="CDD" id="cd00146">
    <property type="entry name" value="PKD"/>
    <property type="match status" value="1"/>
</dbReference>
<dbReference type="SMART" id="SM00089">
    <property type="entry name" value="PKD"/>
    <property type="match status" value="1"/>
</dbReference>
<dbReference type="EMBL" id="JACXAA010000016">
    <property type="protein sequence ID" value="MBD2757062.1"/>
    <property type="molecule type" value="Genomic_DNA"/>
</dbReference>
<keyword evidence="2 6" id="KW-0349">Heme</keyword>
<organism evidence="10 11">
    <name type="scientific">Spirosoma validum</name>
    <dbReference type="NCBI Taxonomy" id="2771355"/>
    <lineage>
        <taxon>Bacteria</taxon>
        <taxon>Pseudomonadati</taxon>
        <taxon>Bacteroidota</taxon>
        <taxon>Cytophagia</taxon>
        <taxon>Cytophagales</taxon>
        <taxon>Cytophagaceae</taxon>
        <taxon>Spirosoma</taxon>
    </lineage>
</organism>
<dbReference type="GO" id="GO:0020037">
    <property type="term" value="F:heme binding"/>
    <property type="evidence" value="ECO:0007669"/>
    <property type="project" value="InterPro"/>
</dbReference>
<evidence type="ECO:0000256" key="6">
    <source>
        <dbReference type="PIRSR" id="PIRSR602324-1"/>
    </source>
</evidence>
<dbReference type="Gene3D" id="1.10.760.10">
    <property type="entry name" value="Cytochrome c-like domain"/>
    <property type="match status" value="1"/>
</dbReference>
<comment type="PTM">
    <text evidence="6">Binds 1 heme c group covalently per subunit.</text>
</comment>
<gene>
    <name evidence="10" type="ORF">IC230_29550</name>
</gene>
<dbReference type="InterPro" id="IPR013783">
    <property type="entry name" value="Ig-like_fold"/>
</dbReference>
<dbReference type="InterPro" id="IPR022409">
    <property type="entry name" value="PKD/Chitinase_dom"/>
</dbReference>
<dbReference type="Gene3D" id="2.120.10.30">
    <property type="entry name" value="TolB, C-terminal domain"/>
    <property type="match status" value="1"/>
</dbReference>
<feature type="binding site" description="covalent" evidence="6">
    <location>
        <position position="658"/>
    </location>
    <ligand>
        <name>heme c</name>
        <dbReference type="ChEBI" id="CHEBI:61717"/>
    </ligand>
</feature>
<dbReference type="SUPFAM" id="SSF46626">
    <property type="entry name" value="Cytochrome c"/>
    <property type="match status" value="1"/>
</dbReference>
<dbReference type="RefSeq" id="WP_191042682.1">
    <property type="nucleotide sequence ID" value="NZ_JACXAA010000016.1"/>
</dbReference>
<reference evidence="10" key="1">
    <citation type="submission" date="2020-09" db="EMBL/GenBank/DDBJ databases">
        <authorList>
            <person name="Kim M.K."/>
        </authorList>
    </citation>
    <scope>NUCLEOTIDE SEQUENCE</scope>
    <source>
        <strain evidence="10">BT704</strain>
    </source>
</reference>
<evidence type="ECO:0000256" key="7">
    <source>
        <dbReference type="SAM" id="MobiDB-lite"/>
    </source>
</evidence>
<dbReference type="InterPro" id="IPR012938">
    <property type="entry name" value="Glc/Sorbosone_DH"/>
</dbReference>
<evidence type="ECO:0000259" key="9">
    <source>
        <dbReference type="PROSITE" id="PS51007"/>
    </source>
</evidence>
<dbReference type="PANTHER" id="PTHR19328">
    <property type="entry name" value="HEDGEHOG-INTERACTING PROTEIN"/>
    <property type="match status" value="1"/>
</dbReference>
<dbReference type="InterPro" id="IPR036909">
    <property type="entry name" value="Cyt_c-like_dom_sf"/>
</dbReference>
<dbReference type="AlphaFoldDB" id="A0A927B8E9"/>
<dbReference type="SUPFAM" id="SSF50952">
    <property type="entry name" value="Soluble quinoprotein glucose dehydrogenase"/>
    <property type="match status" value="1"/>
</dbReference>
<dbReference type="Proteomes" id="UP000653797">
    <property type="component" value="Unassembled WGS sequence"/>
</dbReference>
<feature type="compositionally biased region" description="Polar residues" evidence="7">
    <location>
        <begin position="187"/>
        <end position="196"/>
    </location>
</feature>
<feature type="binding site" description="covalent" evidence="6">
    <location>
        <position position="662"/>
    </location>
    <ligand>
        <name>heme c</name>
        <dbReference type="ChEBI" id="CHEBI:61717"/>
    </ligand>
</feature>
<dbReference type="InterPro" id="IPR009056">
    <property type="entry name" value="Cyt_c-like_dom"/>
</dbReference>
<evidence type="ECO:0000313" key="10">
    <source>
        <dbReference type="EMBL" id="MBD2757062.1"/>
    </source>
</evidence>
<keyword evidence="11" id="KW-1185">Reference proteome</keyword>
<evidence type="ECO:0000256" key="5">
    <source>
        <dbReference type="ARBA" id="ARBA00023004"/>
    </source>
</evidence>
<dbReference type="SUPFAM" id="SSF49299">
    <property type="entry name" value="PKD domain"/>
    <property type="match status" value="1"/>
</dbReference>
<dbReference type="Pfam" id="PF07995">
    <property type="entry name" value="GSDH"/>
    <property type="match status" value="1"/>
</dbReference>
<keyword evidence="3 6" id="KW-0479">Metal-binding</keyword>
<keyword evidence="4" id="KW-0249">Electron transport</keyword>
<feature type="binding site" description="covalent" evidence="6">
    <location>
        <position position="707"/>
    </location>
    <ligand>
        <name>heme c</name>
        <dbReference type="ChEBI" id="CHEBI:61717"/>
    </ligand>
</feature>
<dbReference type="PANTHER" id="PTHR19328:SF75">
    <property type="entry name" value="ALDOSE SUGAR DEHYDROGENASE YLII"/>
    <property type="match status" value="1"/>
</dbReference>
<evidence type="ECO:0000313" key="11">
    <source>
        <dbReference type="Proteomes" id="UP000653797"/>
    </source>
</evidence>
<dbReference type="InterPro" id="IPR035986">
    <property type="entry name" value="PKD_dom_sf"/>
</dbReference>
<dbReference type="InterPro" id="IPR000601">
    <property type="entry name" value="PKD_dom"/>
</dbReference>
<dbReference type="Pfam" id="PF00034">
    <property type="entry name" value="Cytochrom_C"/>
    <property type="match status" value="1"/>
</dbReference>
<dbReference type="InterPro" id="IPR011042">
    <property type="entry name" value="6-blade_b-propeller_TolB-like"/>
</dbReference>
<keyword evidence="1" id="KW-0813">Transport</keyword>
<name>A0A927B8E9_9BACT</name>
<feature type="compositionally biased region" description="Basic and acidic residues" evidence="7">
    <location>
        <begin position="197"/>
        <end position="210"/>
    </location>
</feature>